<keyword evidence="4" id="KW-1185">Reference proteome</keyword>
<keyword evidence="2" id="KW-1133">Transmembrane helix</keyword>
<feature type="region of interest" description="Disordered" evidence="1">
    <location>
        <begin position="308"/>
        <end position="353"/>
    </location>
</feature>
<name>A0AA38R2J8_9PEZI</name>
<accession>A0AA38R2J8</accession>
<reference evidence="3" key="1">
    <citation type="submission" date="2022-07" db="EMBL/GenBank/DDBJ databases">
        <title>Fungi with potential for degradation of polypropylene.</title>
        <authorList>
            <person name="Gostincar C."/>
        </authorList>
    </citation>
    <scope>NUCLEOTIDE SEQUENCE</scope>
    <source>
        <strain evidence="3">EXF-13308</strain>
    </source>
</reference>
<dbReference type="EMBL" id="JANBVO010000069">
    <property type="protein sequence ID" value="KAJ9131292.1"/>
    <property type="molecule type" value="Genomic_DNA"/>
</dbReference>
<gene>
    <name evidence="3" type="ORF">NKR23_g11770</name>
</gene>
<dbReference type="SUPFAM" id="SSF49503">
    <property type="entry name" value="Cupredoxins"/>
    <property type="match status" value="1"/>
</dbReference>
<keyword evidence="2" id="KW-0472">Membrane</keyword>
<dbReference type="InterPro" id="IPR052953">
    <property type="entry name" value="Ser-rich/MCO-related"/>
</dbReference>
<dbReference type="Gene3D" id="2.60.40.420">
    <property type="entry name" value="Cupredoxins - blue copper proteins"/>
    <property type="match status" value="1"/>
</dbReference>
<dbReference type="CDD" id="cd00920">
    <property type="entry name" value="Cupredoxin"/>
    <property type="match status" value="1"/>
</dbReference>
<dbReference type="PANTHER" id="PTHR34883">
    <property type="entry name" value="SERINE-RICH PROTEIN, PUTATIVE-RELATED-RELATED"/>
    <property type="match status" value="1"/>
</dbReference>
<sequence>MRPTTLRSATAAAAVAQATAQSSSPSTTRASVTHTINVGAGGFNFDPESTSAAIGDVIEWQFFPSNHSVVRADFGYPCIPYEYVDPQGSGFFSGFRTVTPTQNDLPTFRITVTDSGPLFYYCSALHACVDEHMIGVINPNGTWDLDAQKRYLANATLQLSPGDPYPTEGGAISATGITAAPTSTAAVNTQGSSSKGARSTLETRQIVGIVVGVCAVFVLAAAIIYFVKRLRGRRKHETDPPGFRVDREDPQVHSSSADKRILQPGSVVDTSPRSHALLPDRWSNASPDLTTGSTGIATIYDEIRPEISFTGQPPAELPTQQDADSSIFAQPPRQLSWSPGSEMSYRPSKEQYS</sequence>
<feature type="transmembrane region" description="Helical" evidence="2">
    <location>
        <begin position="206"/>
        <end position="227"/>
    </location>
</feature>
<evidence type="ECO:0000256" key="2">
    <source>
        <dbReference type="SAM" id="Phobius"/>
    </source>
</evidence>
<feature type="region of interest" description="Disordered" evidence="1">
    <location>
        <begin position="235"/>
        <end position="293"/>
    </location>
</feature>
<feature type="compositionally biased region" description="Polar residues" evidence="1">
    <location>
        <begin position="283"/>
        <end position="293"/>
    </location>
</feature>
<evidence type="ECO:0000256" key="1">
    <source>
        <dbReference type="SAM" id="MobiDB-lite"/>
    </source>
</evidence>
<evidence type="ECO:0000313" key="3">
    <source>
        <dbReference type="EMBL" id="KAJ9131292.1"/>
    </source>
</evidence>
<evidence type="ECO:0000313" key="4">
    <source>
        <dbReference type="Proteomes" id="UP001174694"/>
    </source>
</evidence>
<feature type="compositionally biased region" description="Basic and acidic residues" evidence="1">
    <location>
        <begin position="236"/>
        <end position="261"/>
    </location>
</feature>
<comment type="caution">
    <text evidence="3">The sequence shown here is derived from an EMBL/GenBank/DDBJ whole genome shotgun (WGS) entry which is preliminary data.</text>
</comment>
<dbReference type="InterPro" id="IPR008972">
    <property type="entry name" value="Cupredoxin"/>
</dbReference>
<keyword evidence="2" id="KW-0812">Transmembrane</keyword>
<dbReference type="CDD" id="cd12087">
    <property type="entry name" value="TM_EGFR-like"/>
    <property type="match status" value="1"/>
</dbReference>
<evidence type="ECO:0008006" key="5">
    <source>
        <dbReference type="Google" id="ProtNLM"/>
    </source>
</evidence>
<feature type="compositionally biased region" description="Polar residues" evidence="1">
    <location>
        <begin position="318"/>
        <end position="341"/>
    </location>
</feature>
<dbReference type="AlphaFoldDB" id="A0AA38R2J8"/>
<dbReference type="PANTHER" id="PTHR34883:SF8">
    <property type="entry name" value="EXTRACELLULAR SERINE-RICH PROTEIN (AFU_ORTHOLOGUE AFUA_6G00670)"/>
    <property type="match status" value="1"/>
</dbReference>
<organism evidence="3 4">
    <name type="scientific">Pleurostoma richardsiae</name>
    <dbReference type="NCBI Taxonomy" id="41990"/>
    <lineage>
        <taxon>Eukaryota</taxon>
        <taxon>Fungi</taxon>
        <taxon>Dikarya</taxon>
        <taxon>Ascomycota</taxon>
        <taxon>Pezizomycotina</taxon>
        <taxon>Sordariomycetes</taxon>
        <taxon>Sordariomycetidae</taxon>
        <taxon>Calosphaeriales</taxon>
        <taxon>Pleurostomataceae</taxon>
        <taxon>Pleurostoma</taxon>
    </lineage>
</organism>
<proteinExistence type="predicted"/>
<protein>
    <recommendedName>
        <fullName evidence="5">Extracellular serine-rich protein</fullName>
    </recommendedName>
</protein>
<dbReference type="Proteomes" id="UP001174694">
    <property type="component" value="Unassembled WGS sequence"/>
</dbReference>